<reference evidence="1" key="1">
    <citation type="submission" date="2021-05" db="EMBL/GenBank/DDBJ databases">
        <authorList>
            <person name="Pan Q."/>
            <person name="Jouanno E."/>
            <person name="Zahm M."/>
            <person name="Klopp C."/>
            <person name="Cabau C."/>
            <person name="Louis A."/>
            <person name="Berthelot C."/>
            <person name="Parey E."/>
            <person name="Roest Crollius H."/>
            <person name="Montfort J."/>
            <person name="Robinson-Rechavi M."/>
            <person name="Bouchez O."/>
            <person name="Lampietro C."/>
            <person name="Lopez Roques C."/>
            <person name="Donnadieu C."/>
            <person name="Postlethwait J."/>
            <person name="Bobe J."/>
            <person name="Dillon D."/>
            <person name="Chandos A."/>
            <person name="von Hippel F."/>
            <person name="Guiguen Y."/>
        </authorList>
    </citation>
    <scope>NUCLEOTIDE SEQUENCE</scope>
    <source>
        <strain evidence="1">YG-Jan2019</strain>
    </source>
</reference>
<comment type="caution">
    <text evidence="1">The sequence shown here is derived from an EMBL/GenBank/DDBJ whole genome shotgun (WGS) entry which is preliminary data.</text>
</comment>
<accession>A0ACC2GVB9</accession>
<gene>
    <name evidence="1" type="ORF">DPEC_G00096180</name>
</gene>
<evidence type="ECO:0000313" key="2">
    <source>
        <dbReference type="Proteomes" id="UP001157502"/>
    </source>
</evidence>
<protein>
    <submittedName>
        <fullName evidence="1">Uncharacterized protein</fullName>
    </submittedName>
</protein>
<dbReference type="Proteomes" id="UP001157502">
    <property type="component" value="Chromosome 8"/>
</dbReference>
<name>A0ACC2GVB9_DALPE</name>
<evidence type="ECO:0000313" key="1">
    <source>
        <dbReference type="EMBL" id="KAJ8007631.1"/>
    </source>
</evidence>
<sequence length="454" mass="51473">MATFIDQSSVLEDELTCPVCLELFQDPHLLPCGHSFCLLCLQGLKQQAERGRFRCPECRETHRCSLTFQKNFKLANIADDYRRRGMEASTSQQPQGDQSTKTPVSVPCDYCPPGGASGVGEKGEPAAVKTCLKCEVSMCAEHVKPHMELPVFREHTLIEPIGDLRKRKCPKHDEMCRYYCMEDKVCICNACTIEGGHGGHTIKTLKNTMKDLKACLQIQLQKVEGKLIKTERTLQEQKEMEQENKMFLETLDQQITTLGEGLQVHLASFLAALRDCPQSLGCDSGPDIQQNISKVVQDQTRLHVVRSNIQALVQENDPFRFLETYKPSTQSFFRQWKKPLFCPPNVIVNPDCLADAIEAKQEEFFTEVQSSVALLLHEICPEDVEEENPGVEDVYEVEHEDDEDGSDGDEEDETEGEMSEEQDQNESADELYSPEGEEEVEEEEEEYDNDEETE</sequence>
<keyword evidence="2" id="KW-1185">Reference proteome</keyword>
<organism evidence="1 2">
    <name type="scientific">Dallia pectoralis</name>
    <name type="common">Alaska blackfish</name>
    <dbReference type="NCBI Taxonomy" id="75939"/>
    <lineage>
        <taxon>Eukaryota</taxon>
        <taxon>Metazoa</taxon>
        <taxon>Chordata</taxon>
        <taxon>Craniata</taxon>
        <taxon>Vertebrata</taxon>
        <taxon>Euteleostomi</taxon>
        <taxon>Actinopterygii</taxon>
        <taxon>Neopterygii</taxon>
        <taxon>Teleostei</taxon>
        <taxon>Protacanthopterygii</taxon>
        <taxon>Esociformes</taxon>
        <taxon>Umbridae</taxon>
        <taxon>Dallia</taxon>
    </lineage>
</organism>
<dbReference type="EMBL" id="CM055735">
    <property type="protein sequence ID" value="KAJ8007631.1"/>
    <property type="molecule type" value="Genomic_DNA"/>
</dbReference>
<proteinExistence type="predicted"/>